<dbReference type="SUPFAM" id="SSF55811">
    <property type="entry name" value="Nudix"/>
    <property type="match status" value="1"/>
</dbReference>
<dbReference type="GO" id="GO:0016787">
    <property type="term" value="F:hydrolase activity"/>
    <property type="evidence" value="ECO:0007669"/>
    <property type="project" value="UniProtKB-KW"/>
</dbReference>
<dbReference type="PROSITE" id="PS51462">
    <property type="entry name" value="NUDIX"/>
    <property type="match status" value="1"/>
</dbReference>
<gene>
    <name evidence="2" type="ORF">H0185_16750</name>
</gene>
<dbReference type="EMBL" id="JACWFH010000024">
    <property type="protein sequence ID" value="MBY0098436.1"/>
    <property type="molecule type" value="Genomic_DNA"/>
</dbReference>
<dbReference type="Proteomes" id="UP000769780">
    <property type="component" value="Unassembled WGS sequence"/>
</dbReference>
<evidence type="ECO:0000259" key="1">
    <source>
        <dbReference type="PROSITE" id="PS51462"/>
    </source>
</evidence>
<evidence type="ECO:0000313" key="2">
    <source>
        <dbReference type="EMBL" id="MBY0098436.1"/>
    </source>
</evidence>
<reference evidence="2 3" key="1">
    <citation type="submission" date="2020-07" db="EMBL/GenBank/DDBJ databases">
        <title>Fungal Genomes of the International Space Station.</title>
        <authorList>
            <person name="Seuylemezian A."/>
            <person name="Singh N.K."/>
            <person name="Wood J."/>
            <person name="Venkateswaran K."/>
        </authorList>
    </citation>
    <scope>NUCLEOTIDE SEQUENCE [LARGE SCALE GENOMIC DNA]</scope>
    <source>
        <strain evidence="2 3">PL-B2</strain>
    </source>
</reference>
<sequence length="208" mass="24149">MESERLKIFDNKRNLIGTASREEVHRLGYWHEVFHCWVISSVAGTNCIYLQLRSETKKDYPSLFDITAAGHLLADETVRDGVREIEEEIGVCLNFEELIPIGIFDYCVVRDNFIDKELANVFLYKTTKNVNDFILQQEEVAGMVKADFKDFYKLWLGQKEEIKVSGYKMNSQGERMILNETVGKERFVPHPLSFYQEITHKIKEVIGG</sequence>
<comment type="caution">
    <text evidence="2">The sequence shown here is derived from an EMBL/GenBank/DDBJ whole genome shotgun (WGS) entry which is preliminary data.</text>
</comment>
<keyword evidence="2" id="KW-0378">Hydrolase</keyword>
<name>A0ABS7K853_9BACI</name>
<feature type="domain" description="Nudix hydrolase" evidence="1">
    <location>
        <begin position="29"/>
        <end position="170"/>
    </location>
</feature>
<proteinExistence type="predicted"/>
<accession>A0ABS7K853</accession>
<dbReference type="Gene3D" id="3.90.79.10">
    <property type="entry name" value="Nucleoside Triphosphate Pyrophosphohydrolase"/>
    <property type="match status" value="1"/>
</dbReference>
<dbReference type="InterPro" id="IPR000086">
    <property type="entry name" value="NUDIX_hydrolase_dom"/>
</dbReference>
<protein>
    <submittedName>
        <fullName evidence="2">NUDIX hydrolase</fullName>
    </submittedName>
</protein>
<dbReference type="PANTHER" id="PTHR10885">
    <property type="entry name" value="ISOPENTENYL-DIPHOSPHATE DELTA-ISOMERASE"/>
    <property type="match status" value="1"/>
</dbReference>
<evidence type="ECO:0000313" key="3">
    <source>
        <dbReference type="Proteomes" id="UP000769780"/>
    </source>
</evidence>
<organism evidence="2 3">
    <name type="scientific">Mesobacillus maritimus</name>
    <dbReference type="NCBI Taxonomy" id="1643336"/>
    <lineage>
        <taxon>Bacteria</taxon>
        <taxon>Bacillati</taxon>
        <taxon>Bacillota</taxon>
        <taxon>Bacilli</taxon>
        <taxon>Bacillales</taxon>
        <taxon>Bacillaceae</taxon>
        <taxon>Mesobacillus</taxon>
    </lineage>
</organism>
<dbReference type="CDD" id="cd04692">
    <property type="entry name" value="NUDIX_Hydrolase"/>
    <property type="match status" value="1"/>
</dbReference>
<dbReference type="RefSeq" id="WP_221874659.1">
    <property type="nucleotide sequence ID" value="NZ_JACWFH010000024.1"/>
</dbReference>
<keyword evidence="3" id="KW-1185">Reference proteome</keyword>
<dbReference type="PANTHER" id="PTHR10885:SF0">
    <property type="entry name" value="ISOPENTENYL-DIPHOSPHATE DELTA-ISOMERASE"/>
    <property type="match status" value="1"/>
</dbReference>
<dbReference type="InterPro" id="IPR015797">
    <property type="entry name" value="NUDIX_hydrolase-like_dom_sf"/>
</dbReference>